<protein>
    <submittedName>
        <fullName evidence="1 2">Asparaginase</fullName>
    </submittedName>
</protein>
<dbReference type="Pfam" id="PF06089">
    <property type="entry name" value="Asparaginase_II"/>
    <property type="match status" value="1"/>
</dbReference>
<accession>A0A099JH66</accession>
<name>A0A099JH66_9MICO</name>
<evidence type="ECO:0000313" key="1">
    <source>
        <dbReference type="EMBL" id="KGJ76912.1"/>
    </source>
</evidence>
<comment type="caution">
    <text evidence="1">The sequence shown here is derived from an EMBL/GenBank/DDBJ whole genome shotgun (WGS) entry which is preliminary data.</text>
</comment>
<dbReference type="InterPro" id="IPR010349">
    <property type="entry name" value="Asparaginase_II"/>
</dbReference>
<dbReference type="EMBL" id="JPXF01000031">
    <property type="protein sequence ID" value="KGJ76912.1"/>
    <property type="molecule type" value="Genomic_DNA"/>
</dbReference>
<evidence type="ECO:0000313" key="3">
    <source>
        <dbReference type="Proteomes" id="UP000029864"/>
    </source>
</evidence>
<dbReference type="RefSeq" id="WP_035836407.1">
    <property type="nucleotide sequence ID" value="NZ_JACHBQ010000001.1"/>
</dbReference>
<evidence type="ECO:0000313" key="2">
    <source>
        <dbReference type="EMBL" id="MBB5640226.1"/>
    </source>
</evidence>
<reference evidence="1 3" key="1">
    <citation type="submission" date="2014-08" db="EMBL/GenBank/DDBJ databases">
        <authorList>
            <person name="Sisinthy S."/>
        </authorList>
    </citation>
    <scope>NUCLEOTIDE SEQUENCE [LARGE SCALE GENOMIC DNA]</scope>
    <source>
        <strain evidence="1 3">RuG17</strain>
    </source>
</reference>
<dbReference type="eggNOG" id="COG4448">
    <property type="taxonomic scope" value="Bacteria"/>
</dbReference>
<organism evidence="1 3">
    <name type="scientific">Cryobacterium roopkundense</name>
    <dbReference type="NCBI Taxonomy" id="1001240"/>
    <lineage>
        <taxon>Bacteria</taxon>
        <taxon>Bacillati</taxon>
        <taxon>Actinomycetota</taxon>
        <taxon>Actinomycetes</taxon>
        <taxon>Micrococcales</taxon>
        <taxon>Microbacteriaceae</taxon>
        <taxon>Cryobacterium</taxon>
    </lineage>
</organism>
<dbReference type="STRING" id="1001240.GY21_09030"/>
<dbReference type="AlphaFoldDB" id="A0A099JH66"/>
<dbReference type="PANTHER" id="PTHR42110">
    <property type="entry name" value="L-ASPARAGINASE, PUTATIVE (AFU_ORTHOLOGUE AFUA_3G11890)-RELATED"/>
    <property type="match status" value="1"/>
</dbReference>
<sequence>MSETFTTTDAVELAVVERSGFIESRHSGSAVVLGANGEVLRALGDIETPIFPRSAMKPFQAIAVMSSGVTLRGEDAAIATASHSGTQKHTDLVRGLLARAGITEAALGCPTAWPIDSASRDALVRLGAGKSQVNMECSGKHAAMLVACVQNGWALTGYLEPEHPLQKRILDVVERFTGERPTASGIDGCGAPVHALSLTGLARGIARIATSKSNSPFAIYREAGFLAEAVRENGWVIAGPGLSDSIVIDRLGLFMKGGAEGIMVASAENGVTVALKILDGNLRAAAIVALSLLADAGAIARADVDALLPELGLVVTGGGQPVGSIRPSYT</sequence>
<keyword evidence="3" id="KW-1185">Reference proteome</keyword>
<evidence type="ECO:0000313" key="4">
    <source>
        <dbReference type="Proteomes" id="UP000561726"/>
    </source>
</evidence>
<reference evidence="2 4" key="2">
    <citation type="submission" date="2020-08" db="EMBL/GenBank/DDBJ databases">
        <title>Sequencing the genomes of 1000 actinobacteria strains.</title>
        <authorList>
            <person name="Klenk H.-P."/>
        </authorList>
    </citation>
    <scope>NUCLEOTIDE SEQUENCE [LARGE SCALE GENOMIC DNA]</scope>
    <source>
        <strain evidence="2 4">DSM 21065</strain>
    </source>
</reference>
<gene>
    <name evidence="2" type="ORF">BJ997_000774</name>
    <name evidence="1" type="ORF">GY21_09030</name>
</gene>
<proteinExistence type="predicted"/>
<dbReference type="Proteomes" id="UP000561726">
    <property type="component" value="Unassembled WGS sequence"/>
</dbReference>
<dbReference type="PANTHER" id="PTHR42110:SF1">
    <property type="entry name" value="L-ASPARAGINASE, PUTATIVE (AFU_ORTHOLOGUE AFUA_3G11890)-RELATED"/>
    <property type="match status" value="1"/>
</dbReference>
<dbReference type="EMBL" id="JACHBQ010000001">
    <property type="protein sequence ID" value="MBB5640226.1"/>
    <property type="molecule type" value="Genomic_DNA"/>
</dbReference>
<dbReference type="Proteomes" id="UP000029864">
    <property type="component" value="Unassembled WGS sequence"/>
</dbReference>